<dbReference type="GO" id="GO:0005634">
    <property type="term" value="C:nucleus"/>
    <property type="evidence" value="ECO:0007669"/>
    <property type="project" value="TreeGrafter"/>
</dbReference>
<dbReference type="Gene3D" id="3.40.850.10">
    <property type="entry name" value="Kinesin motor domain"/>
    <property type="match status" value="1"/>
</dbReference>
<dbReference type="GO" id="GO:0008574">
    <property type="term" value="F:plus-end-directed microtubule motor activity"/>
    <property type="evidence" value="ECO:0007669"/>
    <property type="project" value="TreeGrafter"/>
</dbReference>
<dbReference type="GO" id="GO:0072686">
    <property type="term" value="C:mitotic spindle"/>
    <property type="evidence" value="ECO:0007669"/>
    <property type="project" value="TreeGrafter"/>
</dbReference>
<feature type="binding site" evidence="10">
    <location>
        <begin position="138"/>
        <end position="145"/>
    </location>
    <ligand>
        <name>ATP</name>
        <dbReference type="ChEBI" id="CHEBI:30616"/>
    </ligand>
</feature>
<dbReference type="InterPro" id="IPR001752">
    <property type="entry name" value="Kinesin_motor_dom"/>
</dbReference>
<dbReference type="SMART" id="SM00129">
    <property type="entry name" value="KISc"/>
    <property type="match status" value="1"/>
</dbReference>
<dbReference type="PANTHER" id="PTHR47970:SF29">
    <property type="entry name" value="KINESIN FAMILY MEMBER 20B"/>
    <property type="match status" value="1"/>
</dbReference>
<keyword evidence="5 10" id="KW-0547">Nucleotide-binding</keyword>
<keyword evidence="9" id="KW-0206">Cytoskeleton</keyword>
<feature type="domain" description="Kinesin motor" evidence="13">
    <location>
        <begin position="44"/>
        <end position="483"/>
    </location>
</feature>
<dbReference type="EMBL" id="CAXKWB010008608">
    <property type="protein sequence ID" value="CAL4091661.1"/>
    <property type="molecule type" value="Genomic_DNA"/>
</dbReference>
<dbReference type="PROSITE" id="PS00411">
    <property type="entry name" value="KINESIN_MOTOR_1"/>
    <property type="match status" value="1"/>
</dbReference>
<name>A0AAV2QPW0_MEGNR</name>
<dbReference type="GO" id="GO:0090307">
    <property type="term" value="P:mitotic spindle assembly"/>
    <property type="evidence" value="ECO:0007669"/>
    <property type="project" value="TreeGrafter"/>
</dbReference>
<reference evidence="14 15" key="1">
    <citation type="submission" date="2024-05" db="EMBL/GenBank/DDBJ databases">
        <authorList>
            <person name="Wallberg A."/>
        </authorList>
    </citation>
    <scope>NUCLEOTIDE SEQUENCE [LARGE SCALE GENOMIC DNA]</scope>
</reference>
<evidence type="ECO:0000256" key="9">
    <source>
        <dbReference type="ARBA" id="ARBA00023212"/>
    </source>
</evidence>
<evidence type="ECO:0000256" key="5">
    <source>
        <dbReference type="ARBA" id="ARBA00022741"/>
    </source>
</evidence>
<dbReference type="SUPFAM" id="SSF52540">
    <property type="entry name" value="P-loop containing nucleoside triphosphate hydrolases"/>
    <property type="match status" value="1"/>
</dbReference>
<comment type="caution">
    <text evidence="14">The sequence shown here is derived from an EMBL/GenBank/DDBJ whole genome shotgun (WGS) entry which is preliminary data.</text>
</comment>
<dbReference type="GO" id="GO:0005876">
    <property type="term" value="C:spindle microtubule"/>
    <property type="evidence" value="ECO:0007669"/>
    <property type="project" value="TreeGrafter"/>
</dbReference>
<evidence type="ECO:0000256" key="1">
    <source>
        <dbReference type="ARBA" id="ARBA00004186"/>
    </source>
</evidence>
<evidence type="ECO:0000259" key="13">
    <source>
        <dbReference type="PROSITE" id="PS50067"/>
    </source>
</evidence>
<dbReference type="AlphaFoldDB" id="A0AAV2QPW0"/>
<evidence type="ECO:0000256" key="8">
    <source>
        <dbReference type="ARBA" id="ARBA00023175"/>
    </source>
</evidence>
<dbReference type="PRINTS" id="PR00380">
    <property type="entry name" value="KINESINHEAVY"/>
</dbReference>
<feature type="non-terminal residue" evidence="14">
    <location>
        <position position="836"/>
    </location>
</feature>
<feature type="coiled-coil region" evidence="12">
    <location>
        <begin position="657"/>
        <end position="804"/>
    </location>
</feature>
<evidence type="ECO:0000256" key="4">
    <source>
        <dbReference type="ARBA" id="ARBA00022701"/>
    </source>
</evidence>
<keyword evidence="8 10" id="KW-0505">Motor protein</keyword>
<accession>A0AAV2QPW0</accession>
<keyword evidence="6 10" id="KW-0067">ATP-binding</keyword>
<dbReference type="InterPro" id="IPR019821">
    <property type="entry name" value="Kinesin_motor_CS"/>
</dbReference>
<organism evidence="14 15">
    <name type="scientific">Meganyctiphanes norvegica</name>
    <name type="common">Northern krill</name>
    <name type="synonym">Thysanopoda norvegica</name>
    <dbReference type="NCBI Taxonomy" id="48144"/>
    <lineage>
        <taxon>Eukaryota</taxon>
        <taxon>Metazoa</taxon>
        <taxon>Ecdysozoa</taxon>
        <taxon>Arthropoda</taxon>
        <taxon>Crustacea</taxon>
        <taxon>Multicrustacea</taxon>
        <taxon>Malacostraca</taxon>
        <taxon>Eumalacostraca</taxon>
        <taxon>Eucarida</taxon>
        <taxon>Euphausiacea</taxon>
        <taxon>Euphausiidae</taxon>
        <taxon>Meganyctiphanes</taxon>
    </lineage>
</organism>
<dbReference type="Proteomes" id="UP001497623">
    <property type="component" value="Unassembled WGS sequence"/>
</dbReference>
<evidence type="ECO:0000256" key="3">
    <source>
        <dbReference type="ARBA" id="ARBA00022553"/>
    </source>
</evidence>
<protein>
    <recommendedName>
        <fullName evidence="11">Kinesin-like protein</fullName>
    </recommendedName>
</protein>
<keyword evidence="4 11" id="KW-0493">Microtubule</keyword>
<evidence type="ECO:0000256" key="11">
    <source>
        <dbReference type="RuleBase" id="RU000394"/>
    </source>
</evidence>
<evidence type="ECO:0000313" key="15">
    <source>
        <dbReference type="Proteomes" id="UP001497623"/>
    </source>
</evidence>
<sequence length="836" mass="95702">MERLSYIHARDYSFGGDYSETFDPRKNLNDIFKSIPIEEVDVENLPVYLRVRPKLATETGTEETQVDILDDNSIVLTAPTTSNTFKNSTHGISNISHKFTFSKIFGPETAQKPLFDSTTLALVREFMNGRNCLLFTYGATNSGKTYTVQGTSQDAGILPRTLEVLFNNVGEKQYPHKDLKPRYFCEVVRIDERDVKKEEEIKESIFRIGSDLSSTINSTQSCLKMISLNTTLSVVEPGEASSIIEVKTIENLEETTIEVIGDGENSVYAIFVSFAEIYNEYIYDLLEKMPASKKMKRSALMLGEDRNGAIYIKGLREVRVQSCEEAMRLVEVGRQNLHFATTKLNHNSSRSHCIFNVKVIRMADANNPHVARVSQFSMCDLAGAERSAKTQGTQERVKEAGNINTSLLVLSRCIDALRKNQVSKKQKKAVAPVPYRDSKLTRLFQSFFLGRGKVSMIINISKMPYLFDETLQVLKFSAIAKQVAIQKVKEPEPVKVEPPRRNSQFSKFVRTSFNTSKGRLSVPWAEGCSEVTFGLNGLPSVNETMSSVAEEEEEEDERYQALVKMIETLKNKLLKEHKEKVELETKIRDELCKEFSEQMVEIEDRYSQRLKETQARAEELTEWRVNAVMKSAKKVYSRKRQRPEDDPDDEYVSSIELHREQLKVKEKDEKISDLEMECTTLNEEVEALKKSLKKTSEVATRAQEEGAKLTFQLAQLTQNFDKSQKELIEARRLTVSSTTTESLALEEMQRRLEDANASLAEKENEIKELKEMVVEAAEEFMNKEQEVDQRNAKINQQEKEKEQQFIRACVVQKETFISKSAIYYRTGDMERRYEKN</sequence>
<evidence type="ECO:0000256" key="12">
    <source>
        <dbReference type="SAM" id="Coils"/>
    </source>
</evidence>
<keyword evidence="7 12" id="KW-0175">Coiled coil</keyword>
<dbReference type="GO" id="GO:0007018">
    <property type="term" value="P:microtubule-based movement"/>
    <property type="evidence" value="ECO:0007669"/>
    <property type="project" value="InterPro"/>
</dbReference>
<keyword evidence="15" id="KW-1185">Reference proteome</keyword>
<dbReference type="InterPro" id="IPR027417">
    <property type="entry name" value="P-loop_NTPase"/>
</dbReference>
<evidence type="ECO:0000256" key="2">
    <source>
        <dbReference type="ARBA" id="ARBA00022490"/>
    </source>
</evidence>
<comment type="similarity">
    <text evidence="10 11">Belongs to the TRAFAC class myosin-kinesin ATPase superfamily. Kinesin family.</text>
</comment>
<dbReference type="Pfam" id="PF00225">
    <property type="entry name" value="Kinesin"/>
    <property type="match status" value="1"/>
</dbReference>
<keyword evidence="3" id="KW-0597">Phosphoprotein</keyword>
<dbReference type="GO" id="GO:0051231">
    <property type="term" value="P:spindle elongation"/>
    <property type="evidence" value="ECO:0007669"/>
    <property type="project" value="TreeGrafter"/>
</dbReference>
<comment type="subcellular location">
    <subcellularLocation>
        <location evidence="1">Cytoplasm</location>
        <location evidence="1">Cytoskeleton</location>
        <location evidence="1">Spindle</location>
    </subcellularLocation>
</comment>
<evidence type="ECO:0000313" key="14">
    <source>
        <dbReference type="EMBL" id="CAL4091661.1"/>
    </source>
</evidence>
<dbReference type="PROSITE" id="PS50067">
    <property type="entry name" value="KINESIN_MOTOR_2"/>
    <property type="match status" value="1"/>
</dbReference>
<gene>
    <name evidence="14" type="ORF">MNOR_LOCUS14396</name>
</gene>
<keyword evidence="2" id="KW-0963">Cytoplasm</keyword>
<evidence type="ECO:0000256" key="7">
    <source>
        <dbReference type="ARBA" id="ARBA00023054"/>
    </source>
</evidence>
<evidence type="ECO:0000256" key="10">
    <source>
        <dbReference type="PROSITE-ProRule" id="PRU00283"/>
    </source>
</evidence>
<proteinExistence type="inferred from homology"/>
<dbReference type="InterPro" id="IPR036961">
    <property type="entry name" value="Kinesin_motor_dom_sf"/>
</dbReference>
<dbReference type="GO" id="GO:0008017">
    <property type="term" value="F:microtubule binding"/>
    <property type="evidence" value="ECO:0007669"/>
    <property type="project" value="InterPro"/>
</dbReference>
<evidence type="ECO:0000256" key="6">
    <source>
        <dbReference type="ARBA" id="ARBA00022840"/>
    </source>
</evidence>
<dbReference type="InterPro" id="IPR047149">
    <property type="entry name" value="KIF11-like"/>
</dbReference>
<dbReference type="GO" id="GO:0005524">
    <property type="term" value="F:ATP binding"/>
    <property type="evidence" value="ECO:0007669"/>
    <property type="project" value="UniProtKB-UniRule"/>
</dbReference>
<feature type="coiled-coil region" evidence="12">
    <location>
        <begin position="552"/>
        <end position="586"/>
    </location>
</feature>
<dbReference type="PANTHER" id="PTHR47970">
    <property type="entry name" value="KINESIN-LIKE PROTEIN KIF11"/>
    <property type="match status" value="1"/>
</dbReference>